<name>A0A3B0SHW4_9ZZZZ</name>
<feature type="region of interest" description="Disordered" evidence="1">
    <location>
        <begin position="1"/>
        <end position="53"/>
    </location>
</feature>
<evidence type="ECO:0000256" key="1">
    <source>
        <dbReference type="SAM" id="MobiDB-lite"/>
    </source>
</evidence>
<reference evidence="2" key="1">
    <citation type="submission" date="2018-06" db="EMBL/GenBank/DDBJ databases">
        <authorList>
            <person name="Zhirakovskaya E."/>
        </authorList>
    </citation>
    <scope>NUCLEOTIDE SEQUENCE</scope>
</reference>
<sequence length="127" mass="14480">MNINKLQTGTDGLFRQDTIHQAEQENMRIQKSRNSKAENTPKPQQTDEGDNVSVSKVWQRVADDIDVQNATPRAIIALSRTLYRAGAISYDDHINLSFQPEVNPDTPAQGNSFSHERKDYIALWRVR</sequence>
<dbReference type="AlphaFoldDB" id="A0A3B0SHW4"/>
<protein>
    <submittedName>
        <fullName evidence="2">Uncharacterized protein</fullName>
    </submittedName>
</protein>
<proteinExistence type="predicted"/>
<organism evidence="2">
    <name type="scientific">hydrothermal vent metagenome</name>
    <dbReference type="NCBI Taxonomy" id="652676"/>
    <lineage>
        <taxon>unclassified sequences</taxon>
        <taxon>metagenomes</taxon>
        <taxon>ecological metagenomes</taxon>
    </lineage>
</organism>
<evidence type="ECO:0000313" key="2">
    <source>
        <dbReference type="EMBL" id="VAW04948.1"/>
    </source>
</evidence>
<gene>
    <name evidence="2" type="ORF">MNBD_ALPHA01-458</name>
</gene>
<dbReference type="EMBL" id="UOEJ01000200">
    <property type="protein sequence ID" value="VAW04948.1"/>
    <property type="molecule type" value="Genomic_DNA"/>
</dbReference>
<feature type="compositionally biased region" description="Basic and acidic residues" evidence="1">
    <location>
        <begin position="17"/>
        <end position="28"/>
    </location>
</feature>
<feature type="non-terminal residue" evidence="2">
    <location>
        <position position="127"/>
    </location>
</feature>
<accession>A0A3B0SHW4</accession>
<feature type="compositionally biased region" description="Polar residues" evidence="1">
    <location>
        <begin position="1"/>
        <end position="10"/>
    </location>
</feature>
<feature type="compositionally biased region" description="Polar residues" evidence="1">
    <location>
        <begin position="37"/>
        <end position="53"/>
    </location>
</feature>